<keyword evidence="1" id="KW-0732">Signal</keyword>
<organism evidence="3">
    <name type="scientific">Venturia pyrina</name>
    <dbReference type="NCBI Taxonomy" id="415593"/>
    <lineage>
        <taxon>Eukaryota</taxon>
        <taxon>Fungi</taxon>
        <taxon>Dikarya</taxon>
        <taxon>Ascomycota</taxon>
        <taxon>Pezizomycotina</taxon>
        <taxon>Dothideomycetes</taxon>
        <taxon>Pleosporomycetidae</taxon>
        <taxon>Venturiales</taxon>
        <taxon>Venturiaceae</taxon>
        <taxon>Venturia</taxon>
    </lineage>
</organism>
<reference evidence="3" key="1">
    <citation type="submission" date="2018-12" db="EMBL/GenBank/DDBJ databases">
        <title>Characterisation of an expanded family of plant natriuretic peptide-like proteins in the apple and pear scab pathogens.</title>
        <authorList>
            <person name="Wheeler J."/>
            <person name="Jones D.A."/>
            <person name="Kastner P."/>
            <person name="Taranto A.P."/>
            <person name="Cooke I.R."/>
            <person name="Boshoven J.C."/>
            <person name="Shiller J.B."/>
            <person name="Mesarich C.H."/>
            <person name="Thomma B.P.H.J."/>
            <person name="Deng C.H."/>
            <person name="Bowen J.K."/>
            <person name="Plummer K.M."/>
        </authorList>
    </citation>
    <scope>NUCLEOTIDE SEQUENCE</scope>
</reference>
<gene>
    <name evidence="3" type="primary">PNPL-2</name>
</gene>
<dbReference type="PROSITE" id="PS50842">
    <property type="entry name" value="EXPANSIN_EG45"/>
    <property type="match status" value="1"/>
</dbReference>
<name>A0A513ZS97_9PEZI</name>
<accession>A0A513ZS97</accession>
<dbReference type="PANTHER" id="PTHR47480:SF1">
    <property type="entry name" value="EG45-LIKE DOMAIN CONTAINING PROTEIN 1"/>
    <property type="match status" value="1"/>
</dbReference>
<feature type="chain" id="PRO_5021741918" evidence="1">
    <location>
        <begin position="20"/>
        <end position="128"/>
    </location>
</feature>
<evidence type="ECO:0000256" key="1">
    <source>
        <dbReference type="SAM" id="SignalP"/>
    </source>
</evidence>
<dbReference type="Gene3D" id="2.40.40.10">
    <property type="entry name" value="RlpA-like domain"/>
    <property type="match status" value="1"/>
</dbReference>
<protein>
    <submittedName>
        <fullName evidence="3">Plant natriuretic peptide-like 2</fullName>
    </submittedName>
</protein>
<feature type="domain" description="Expansin-like EG45" evidence="2">
    <location>
        <begin position="16"/>
        <end position="128"/>
    </location>
</feature>
<dbReference type="SUPFAM" id="SSF50685">
    <property type="entry name" value="Barwin-like endoglucanases"/>
    <property type="match status" value="1"/>
</dbReference>
<proteinExistence type="predicted"/>
<evidence type="ECO:0000259" key="2">
    <source>
        <dbReference type="PROSITE" id="PS50842"/>
    </source>
</evidence>
<feature type="signal peptide" evidence="1">
    <location>
        <begin position="1"/>
        <end position="19"/>
    </location>
</feature>
<dbReference type="InterPro" id="IPR036908">
    <property type="entry name" value="RlpA-like_sf"/>
</dbReference>
<dbReference type="EMBL" id="MK287877">
    <property type="protein sequence ID" value="QDH43457.1"/>
    <property type="molecule type" value="Genomic_DNA"/>
</dbReference>
<sequence>MKAPTALIAISYFAYLGLCDSGTGATYPPPYRPNKCYGNREDIFPGTNLFAAAGQGIWDNGGACGRIYEILCNSPVEGSDGKCTGQTVRVRIVEGKLGYRAATLTLSQTAGAVVYTGKGRFNIQYHRL</sequence>
<dbReference type="CDD" id="cd22269">
    <property type="entry name" value="DPBB_EG45-like"/>
    <property type="match status" value="1"/>
</dbReference>
<dbReference type="AlphaFoldDB" id="A0A513ZS97"/>
<evidence type="ECO:0000313" key="3">
    <source>
        <dbReference type="EMBL" id="QDH43457.1"/>
    </source>
</evidence>
<dbReference type="PANTHER" id="PTHR47480">
    <property type="entry name" value="EG45-LIKE DOMAIN CONTAINING PROTEIN"/>
    <property type="match status" value="1"/>
</dbReference>
<dbReference type="InterPro" id="IPR007112">
    <property type="entry name" value="Expansin/allergen_DPBB_dom"/>
</dbReference>